<dbReference type="Proteomes" id="UP000015462">
    <property type="component" value="Unassembled WGS sequence"/>
</dbReference>
<proteinExistence type="predicted"/>
<comment type="caution">
    <text evidence="2">The sequence shown here is derived from an EMBL/GenBank/DDBJ whole genome shotgun (WGS) entry which is preliminary data.</text>
</comment>
<organism evidence="2 3">
    <name type="scientific">Cycloclasticus pugetii</name>
    <dbReference type="NCBI Taxonomy" id="34068"/>
    <lineage>
        <taxon>Bacteria</taxon>
        <taxon>Pseudomonadati</taxon>
        <taxon>Pseudomonadota</taxon>
        <taxon>Gammaproteobacteria</taxon>
        <taxon>Thiotrichales</taxon>
        <taxon>Piscirickettsiaceae</taxon>
        <taxon>Cycloclasticus</taxon>
    </lineage>
</organism>
<feature type="region of interest" description="Disordered" evidence="1">
    <location>
        <begin position="1"/>
        <end position="44"/>
    </location>
</feature>
<keyword evidence="3" id="KW-1185">Reference proteome</keyword>
<gene>
    <name evidence="2" type="ORF">L196_04486</name>
</gene>
<sequence>MNIQANLTGVSLIPNPKKAANKPTGTQEDLNEKHIASQEKNNPLTTKNIERAEIIQKIETLNDSQKANIHIDNLDYKNQKSIQSYLDHQALESQTLRDELHSQLGVDFSV</sequence>
<name>A0AB33Z3V3_9GAMM</name>
<protein>
    <recommendedName>
        <fullName evidence="4">Anti-sigma-28 factor FlgM C-terminal domain-containing protein</fullName>
    </recommendedName>
</protein>
<evidence type="ECO:0000313" key="3">
    <source>
        <dbReference type="Proteomes" id="UP000015462"/>
    </source>
</evidence>
<evidence type="ECO:0000256" key="1">
    <source>
        <dbReference type="SAM" id="MobiDB-lite"/>
    </source>
</evidence>
<dbReference type="EMBL" id="ASHL01000002">
    <property type="protein sequence ID" value="EPD13764.1"/>
    <property type="molecule type" value="Genomic_DNA"/>
</dbReference>
<evidence type="ECO:0008006" key="4">
    <source>
        <dbReference type="Google" id="ProtNLM"/>
    </source>
</evidence>
<dbReference type="AlphaFoldDB" id="A0AB33Z3V3"/>
<evidence type="ECO:0000313" key="2">
    <source>
        <dbReference type="EMBL" id="EPD13764.1"/>
    </source>
</evidence>
<reference evidence="2 3" key="1">
    <citation type="journal article" date="2013" name="Genome Announc.">
        <title>Genome Sequence of the Pyrene- and Fluoranthene-Degrading Bacterium Cycloclasticus sp. Strain PY97M.</title>
        <authorList>
            <person name="Cui Z."/>
            <person name="Xu G."/>
            <person name="Li Q."/>
            <person name="Gao W."/>
            <person name="Zheng L."/>
        </authorList>
    </citation>
    <scope>NUCLEOTIDE SEQUENCE [LARGE SCALE GENOMIC DNA]</scope>
    <source>
        <strain evidence="2 3">PY97M</strain>
    </source>
</reference>
<accession>A0AB33Z3V3</accession>
<dbReference type="RefSeq" id="WP_016390089.1">
    <property type="nucleotide sequence ID" value="NZ_FQZJ01000001.1"/>
</dbReference>